<feature type="transmembrane region" description="Helical" evidence="1">
    <location>
        <begin position="244"/>
        <end position="265"/>
    </location>
</feature>
<feature type="transmembrane region" description="Helical" evidence="1">
    <location>
        <begin position="167"/>
        <end position="190"/>
    </location>
</feature>
<feature type="transmembrane region" description="Helical" evidence="1">
    <location>
        <begin position="44"/>
        <end position="64"/>
    </location>
</feature>
<dbReference type="EMBL" id="DRZM01000195">
    <property type="protein sequence ID" value="HHP05416.1"/>
    <property type="molecule type" value="Genomic_DNA"/>
</dbReference>
<reference evidence="2" key="1">
    <citation type="journal article" date="2020" name="mSystems">
        <title>Genome- and Community-Level Interaction Insights into Carbon Utilization and Element Cycling Functions of Hydrothermarchaeota in Hydrothermal Sediment.</title>
        <authorList>
            <person name="Zhou Z."/>
            <person name="Liu Y."/>
            <person name="Xu W."/>
            <person name="Pan J."/>
            <person name="Luo Z.H."/>
            <person name="Li M."/>
        </authorList>
    </citation>
    <scope>NUCLEOTIDE SEQUENCE [LARGE SCALE GENOMIC DNA]</scope>
    <source>
        <strain evidence="2">SpSt-1125</strain>
    </source>
</reference>
<feature type="transmembrane region" description="Helical" evidence="1">
    <location>
        <begin position="272"/>
        <end position="292"/>
    </location>
</feature>
<protein>
    <recommendedName>
        <fullName evidence="3">MFS transporter</fullName>
    </recommendedName>
</protein>
<feature type="transmembrane region" description="Helical" evidence="1">
    <location>
        <begin position="298"/>
        <end position="318"/>
    </location>
</feature>
<feature type="transmembrane region" description="Helical" evidence="1">
    <location>
        <begin position="106"/>
        <end position="130"/>
    </location>
</feature>
<organism evidence="2">
    <name type="scientific">Thermofilum pendens</name>
    <dbReference type="NCBI Taxonomy" id="2269"/>
    <lineage>
        <taxon>Archaea</taxon>
        <taxon>Thermoproteota</taxon>
        <taxon>Thermoprotei</taxon>
        <taxon>Thermofilales</taxon>
        <taxon>Thermofilaceae</taxon>
        <taxon>Thermofilum</taxon>
    </lineage>
</organism>
<evidence type="ECO:0000256" key="1">
    <source>
        <dbReference type="SAM" id="Phobius"/>
    </source>
</evidence>
<feature type="transmembrane region" description="Helical" evidence="1">
    <location>
        <begin position="358"/>
        <end position="378"/>
    </location>
</feature>
<keyword evidence="1" id="KW-1133">Transmembrane helix</keyword>
<proteinExistence type="predicted"/>
<keyword evidence="1" id="KW-0472">Membrane</keyword>
<dbReference type="AlphaFoldDB" id="A0A7J3X896"/>
<feature type="transmembrane region" description="Helical" evidence="1">
    <location>
        <begin position="417"/>
        <end position="435"/>
    </location>
</feature>
<evidence type="ECO:0008006" key="3">
    <source>
        <dbReference type="Google" id="ProtNLM"/>
    </source>
</evidence>
<comment type="caution">
    <text evidence="2">The sequence shown here is derived from an EMBL/GenBank/DDBJ whole genome shotgun (WGS) entry which is preliminary data.</text>
</comment>
<keyword evidence="1" id="KW-0812">Transmembrane</keyword>
<feature type="transmembrane region" description="Helical" evidence="1">
    <location>
        <begin position="330"/>
        <end position="352"/>
    </location>
</feature>
<feature type="transmembrane region" description="Helical" evidence="1">
    <location>
        <begin position="12"/>
        <end position="32"/>
    </location>
</feature>
<sequence length="444" mass="47681">MPGRELKPGELLLVAEAFTGGFYVAVSRGLFVPMLAYSGYSLESISWVALPAGLGGIALSAAVFRRSEAVTSRFRVLLLSSHLLERVLWTTPPFLIQWLAAEAAVYLLGNMFSLLTSLLLGVLIFSYFPSEREVVRVSVQRSAAGAAASLLGALFMTYLPTVAEPPTVYYVLYITAFAVGLMSTVTLLLIPRMPARVEEPLQPGDLQEAAMVKGVNAYLVLVLMNAGGNLVGLAWSPLLRGLNAPLYVPLALSLTGNLGALLGSFAWKSYRAYLAAMGVNTLLTALIPFVRVPEAHPLLSLSTSFTFMGANLLGMQLFAQLSRRLGRVKASVFSTSAGYLGLLLSTALSIAVRMPPGAALLAAASFKLLAVVVAMLAIPETAVVPERRVYEYSRLVYSTSLYGYTFTVQASREFLKAMLEMLATVALVTLIYLVYRLTALLAGV</sequence>
<evidence type="ECO:0000313" key="2">
    <source>
        <dbReference type="EMBL" id="HHP05416.1"/>
    </source>
</evidence>
<gene>
    <name evidence="2" type="ORF">ENM88_06715</name>
</gene>
<accession>A0A7J3X896</accession>
<name>A0A7J3X896_THEPE</name>
<feature type="transmembrane region" description="Helical" evidence="1">
    <location>
        <begin position="142"/>
        <end position="161"/>
    </location>
</feature>
<feature type="transmembrane region" description="Helical" evidence="1">
    <location>
        <begin position="217"/>
        <end position="238"/>
    </location>
</feature>